<dbReference type="PROSITE" id="PS50181">
    <property type="entry name" value="FBOX"/>
    <property type="match status" value="1"/>
</dbReference>
<evidence type="ECO:0000259" key="1">
    <source>
        <dbReference type="PROSITE" id="PS50181"/>
    </source>
</evidence>
<dbReference type="InterPro" id="IPR001810">
    <property type="entry name" value="F-box_dom"/>
</dbReference>
<dbReference type="InterPro" id="IPR036047">
    <property type="entry name" value="F-box-like_dom_sf"/>
</dbReference>
<dbReference type="InterPro" id="IPR006527">
    <property type="entry name" value="F-box-assoc_dom_typ1"/>
</dbReference>
<evidence type="ECO:0000313" key="3">
    <source>
        <dbReference type="Proteomes" id="UP000030689"/>
    </source>
</evidence>
<dbReference type="Pfam" id="PF07734">
    <property type="entry name" value="FBA_1"/>
    <property type="match status" value="1"/>
</dbReference>
<dbReference type="Proteomes" id="UP000030689">
    <property type="component" value="Unassembled WGS sequence"/>
</dbReference>
<dbReference type="InterPro" id="IPR011043">
    <property type="entry name" value="Gal_Oxase/kelch_b-propeller"/>
</dbReference>
<reference evidence="2 3" key="1">
    <citation type="journal article" date="2013" name="Front. Plant Sci.">
        <title>The Reference Genome of the Halophytic Plant Eutrema salsugineum.</title>
        <authorList>
            <person name="Yang R."/>
            <person name="Jarvis D.E."/>
            <person name="Chen H."/>
            <person name="Beilstein M.A."/>
            <person name="Grimwood J."/>
            <person name="Jenkins J."/>
            <person name="Shu S."/>
            <person name="Prochnik S."/>
            <person name="Xin M."/>
            <person name="Ma C."/>
            <person name="Schmutz J."/>
            <person name="Wing R.A."/>
            <person name="Mitchell-Olds T."/>
            <person name="Schumaker K.S."/>
            <person name="Wang X."/>
        </authorList>
    </citation>
    <scope>NUCLEOTIDE SEQUENCE [LARGE SCALE GENOMIC DNA]</scope>
</reference>
<keyword evidence="3" id="KW-1185">Reference proteome</keyword>
<organism evidence="2 3">
    <name type="scientific">Eutrema salsugineum</name>
    <name type="common">Saltwater cress</name>
    <name type="synonym">Sisymbrium salsugineum</name>
    <dbReference type="NCBI Taxonomy" id="72664"/>
    <lineage>
        <taxon>Eukaryota</taxon>
        <taxon>Viridiplantae</taxon>
        <taxon>Streptophyta</taxon>
        <taxon>Embryophyta</taxon>
        <taxon>Tracheophyta</taxon>
        <taxon>Spermatophyta</taxon>
        <taxon>Magnoliopsida</taxon>
        <taxon>eudicotyledons</taxon>
        <taxon>Gunneridae</taxon>
        <taxon>Pentapetalae</taxon>
        <taxon>rosids</taxon>
        <taxon>malvids</taxon>
        <taxon>Brassicales</taxon>
        <taxon>Brassicaceae</taxon>
        <taxon>Eutremeae</taxon>
        <taxon>Eutrema</taxon>
    </lineage>
</organism>
<dbReference type="Gene3D" id="1.20.1280.50">
    <property type="match status" value="1"/>
</dbReference>
<dbReference type="CDD" id="cd22157">
    <property type="entry name" value="F-box_AtFBW1-like"/>
    <property type="match status" value="1"/>
</dbReference>
<dbReference type="AlphaFoldDB" id="V4LV97"/>
<dbReference type="NCBIfam" id="TIGR01640">
    <property type="entry name" value="F_box_assoc_1"/>
    <property type="match status" value="1"/>
</dbReference>
<dbReference type="EMBL" id="KI517408">
    <property type="protein sequence ID" value="ESQ47764.1"/>
    <property type="molecule type" value="Genomic_DNA"/>
</dbReference>
<dbReference type="Gramene" id="ESQ47764">
    <property type="protein sequence ID" value="ESQ47764"/>
    <property type="gene ID" value="EUTSA_v10020934mg"/>
</dbReference>
<name>V4LV97_EUTSA</name>
<evidence type="ECO:0000313" key="2">
    <source>
        <dbReference type="EMBL" id="ESQ47764.1"/>
    </source>
</evidence>
<feature type="domain" description="F-box" evidence="1">
    <location>
        <begin position="1"/>
        <end position="45"/>
    </location>
</feature>
<gene>
    <name evidence="2" type="ORF">EUTSA_v10020934mg</name>
</gene>
<dbReference type="KEGG" id="eus:EUTSA_v10020934mg"/>
<dbReference type="InterPro" id="IPR017451">
    <property type="entry name" value="F-box-assoc_interact_dom"/>
</dbReference>
<dbReference type="SUPFAM" id="SSF50965">
    <property type="entry name" value="Galactose oxidase, central domain"/>
    <property type="match status" value="1"/>
</dbReference>
<accession>V4LV97</accession>
<protein>
    <recommendedName>
        <fullName evidence="1">F-box domain-containing protein</fullName>
    </recommendedName>
</protein>
<sequence>MKKNIPEELVVEILSSVPAASLARFRLTSKRWNALIKDARFLEKHSAKGPSQPLEILLIDGRVYSLSVDLRGIQENNVAPIAKVTGRFSLKNPVSSSLEEVYIRDVFHCDGFFLCSTEDNRLVVCNPCSGETKWIKPKTSFKPSDFYALGYDSEDSRYRVLRLDQSFGYNRMGFFKTEYESYDLSSNSWNGHGMSWGYPPCQGRGVSVKGVAYWFAHSINRESAGLFCYDFSTGSFRNVSLPSDDPRLYAHVALSVTRDEQQLCFLARSGDDALETDLWIATRVESSKSLSWTKHLTLSGTDLRYQQRFTNGMTFLFDQKNKVVLSANKPRVSERILHIVGEEKYIEVDHQGAKPTQRAPTPLLLCYVPSFAPIQSSS</sequence>
<proteinExistence type="predicted"/>
<dbReference type="PANTHER" id="PTHR31672:SF13">
    <property type="entry name" value="F-BOX PROTEIN CPR30-LIKE"/>
    <property type="match status" value="1"/>
</dbReference>
<dbReference type="PANTHER" id="PTHR31672">
    <property type="entry name" value="BNACNNG10540D PROTEIN"/>
    <property type="match status" value="1"/>
</dbReference>
<dbReference type="OrthoDB" id="1108440at2759"/>
<dbReference type="InterPro" id="IPR050796">
    <property type="entry name" value="SCF_F-box_component"/>
</dbReference>
<dbReference type="SUPFAM" id="SSF81383">
    <property type="entry name" value="F-box domain"/>
    <property type="match status" value="1"/>
</dbReference>
<dbReference type="SMART" id="SM00256">
    <property type="entry name" value="FBOX"/>
    <property type="match status" value="1"/>
</dbReference>
<dbReference type="Pfam" id="PF00646">
    <property type="entry name" value="F-box"/>
    <property type="match status" value="1"/>
</dbReference>